<evidence type="ECO:0000256" key="1">
    <source>
        <dbReference type="PIRSR" id="PIRSR601310-1"/>
    </source>
</evidence>
<dbReference type="InterPro" id="IPR036265">
    <property type="entry name" value="HIT-like_sf"/>
</dbReference>
<dbReference type="EMBL" id="MU857051">
    <property type="protein sequence ID" value="KAK4150773.1"/>
    <property type="molecule type" value="Genomic_DNA"/>
</dbReference>
<evidence type="ECO:0000256" key="2">
    <source>
        <dbReference type="PIRSR" id="PIRSR601310-3"/>
    </source>
</evidence>
<dbReference type="PANTHER" id="PTHR46648">
    <property type="entry name" value="HIT FAMILY PROTEIN 1"/>
    <property type="match status" value="1"/>
</dbReference>
<dbReference type="InterPro" id="IPR011146">
    <property type="entry name" value="HIT-like"/>
</dbReference>
<dbReference type="PROSITE" id="PS51084">
    <property type="entry name" value="HIT_2"/>
    <property type="match status" value="1"/>
</dbReference>
<feature type="active site" description="Tele-AMP-histidine intermediate" evidence="1">
    <location>
        <position position="155"/>
    </location>
</feature>
<dbReference type="SUPFAM" id="SSF54197">
    <property type="entry name" value="HIT-like"/>
    <property type="match status" value="1"/>
</dbReference>
<dbReference type="Gene3D" id="3.30.428.10">
    <property type="entry name" value="HIT-like"/>
    <property type="match status" value="1"/>
</dbReference>
<name>A0AAN6ZUI6_9PEZI</name>
<organism evidence="6 7">
    <name type="scientific">Chaetomidium leptoderma</name>
    <dbReference type="NCBI Taxonomy" id="669021"/>
    <lineage>
        <taxon>Eukaryota</taxon>
        <taxon>Fungi</taxon>
        <taxon>Dikarya</taxon>
        <taxon>Ascomycota</taxon>
        <taxon>Pezizomycotina</taxon>
        <taxon>Sordariomycetes</taxon>
        <taxon>Sordariomycetidae</taxon>
        <taxon>Sordariales</taxon>
        <taxon>Chaetomiaceae</taxon>
        <taxon>Chaetomidium</taxon>
    </lineage>
</organism>
<comment type="caution">
    <text evidence="6">The sequence shown here is derived from an EMBL/GenBank/DDBJ whole genome shotgun (WGS) entry which is preliminary data.</text>
</comment>
<dbReference type="GO" id="GO:0009117">
    <property type="term" value="P:nucleotide metabolic process"/>
    <property type="evidence" value="ECO:0007669"/>
    <property type="project" value="TreeGrafter"/>
</dbReference>
<accession>A0AAN6ZUI6</accession>
<evidence type="ECO:0000313" key="7">
    <source>
        <dbReference type="Proteomes" id="UP001302745"/>
    </source>
</evidence>
<dbReference type="GO" id="GO:0003824">
    <property type="term" value="F:catalytic activity"/>
    <property type="evidence" value="ECO:0007669"/>
    <property type="project" value="InterPro"/>
</dbReference>
<keyword evidence="7" id="KW-1185">Reference proteome</keyword>
<dbReference type="Pfam" id="PF01230">
    <property type="entry name" value="HIT"/>
    <property type="match status" value="1"/>
</dbReference>
<sequence>MAPNTYGSSLPPIPSTDLDPGLPHTHHASLDSDSDCPFCHISSVFPAYNPADPPAPTSSVINPDLTSPQPATFIILSTPHLVAFLDIMPLSLGHILLCPRPHRPKLTDASPAESAELGRYLRILSAAVVRATGVGDWNVVQNNGAAAAQVVPHMHFHVIPRPELRDKRSERFTATMFGRGQRDELDEEEAGELAERVRRAVAEVVRADEWEMESKL</sequence>
<proteinExistence type="predicted"/>
<feature type="short sequence motif" description="Histidine triad motif" evidence="2 3">
    <location>
        <begin position="153"/>
        <end position="157"/>
    </location>
</feature>
<evidence type="ECO:0000313" key="6">
    <source>
        <dbReference type="EMBL" id="KAK4150773.1"/>
    </source>
</evidence>
<reference evidence="6" key="1">
    <citation type="journal article" date="2023" name="Mol. Phylogenet. Evol.">
        <title>Genome-scale phylogeny and comparative genomics of the fungal order Sordariales.</title>
        <authorList>
            <person name="Hensen N."/>
            <person name="Bonometti L."/>
            <person name="Westerberg I."/>
            <person name="Brannstrom I.O."/>
            <person name="Guillou S."/>
            <person name="Cros-Aarteil S."/>
            <person name="Calhoun S."/>
            <person name="Haridas S."/>
            <person name="Kuo A."/>
            <person name="Mondo S."/>
            <person name="Pangilinan J."/>
            <person name="Riley R."/>
            <person name="LaButti K."/>
            <person name="Andreopoulos B."/>
            <person name="Lipzen A."/>
            <person name="Chen C."/>
            <person name="Yan M."/>
            <person name="Daum C."/>
            <person name="Ng V."/>
            <person name="Clum A."/>
            <person name="Steindorff A."/>
            <person name="Ohm R.A."/>
            <person name="Martin F."/>
            <person name="Silar P."/>
            <person name="Natvig D.O."/>
            <person name="Lalanne C."/>
            <person name="Gautier V."/>
            <person name="Ament-Velasquez S.L."/>
            <person name="Kruys A."/>
            <person name="Hutchinson M.I."/>
            <person name="Powell A.J."/>
            <person name="Barry K."/>
            <person name="Miller A.N."/>
            <person name="Grigoriev I.V."/>
            <person name="Debuchy R."/>
            <person name="Gladieux P."/>
            <person name="Hiltunen Thoren M."/>
            <person name="Johannesson H."/>
        </authorList>
    </citation>
    <scope>NUCLEOTIDE SEQUENCE</scope>
    <source>
        <strain evidence="6">CBS 538.74</strain>
    </source>
</reference>
<dbReference type="Proteomes" id="UP001302745">
    <property type="component" value="Unassembled WGS sequence"/>
</dbReference>
<reference evidence="6" key="2">
    <citation type="submission" date="2023-05" db="EMBL/GenBank/DDBJ databases">
        <authorList>
            <consortium name="Lawrence Berkeley National Laboratory"/>
            <person name="Steindorff A."/>
            <person name="Hensen N."/>
            <person name="Bonometti L."/>
            <person name="Westerberg I."/>
            <person name="Brannstrom I.O."/>
            <person name="Guillou S."/>
            <person name="Cros-Aarteil S."/>
            <person name="Calhoun S."/>
            <person name="Haridas S."/>
            <person name="Kuo A."/>
            <person name="Mondo S."/>
            <person name="Pangilinan J."/>
            <person name="Riley R."/>
            <person name="Labutti K."/>
            <person name="Andreopoulos B."/>
            <person name="Lipzen A."/>
            <person name="Chen C."/>
            <person name="Yanf M."/>
            <person name="Daum C."/>
            <person name="Ng V."/>
            <person name="Clum A."/>
            <person name="Ohm R."/>
            <person name="Martin F."/>
            <person name="Silar P."/>
            <person name="Natvig D."/>
            <person name="Lalanne C."/>
            <person name="Gautier V."/>
            <person name="Ament-Velasquez S.L."/>
            <person name="Kruys A."/>
            <person name="Hutchinson M.I."/>
            <person name="Powell A.J."/>
            <person name="Barry K."/>
            <person name="Miller A.N."/>
            <person name="Grigoriev I.V."/>
            <person name="Debuchy R."/>
            <person name="Gladieux P."/>
            <person name="Thoren M.H."/>
            <person name="Johannesson H."/>
        </authorList>
    </citation>
    <scope>NUCLEOTIDE SEQUENCE</scope>
    <source>
        <strain evidence="6">CBS 538.74</strain>
    </source>
</reference>
<dbReference type="PRINTS" id="PR00332">
    <property type="entry name" value="HISTRIAD"/>
</dbReference>
<dbReference type="InterPro" id="IPR001310">
    <property type="entry name" value="Histidine_triad_HIT"/>
</dbReference>
<dbReference type="AlphaFoldDB" id="A0AAN6ZUI6"/>
<protein>
    <submittedName>
        <fullName evidence="6">Hit family protein 1</fullName>
    </submittedName>
</protein>
<gene>
    <name evidence="6" type="ORF">C8A00DRAFT_45891</name>
</gene>
<evidence type="ECO:0000256" key="3">
    <source>
        <dbReference type="PROSITE-ProRule" id="PRU00464"/>
    </source>
</evidence>
<dbReference type="PROSITE" id="PS00892">
    <property type="entry name" value="HIT_1"/>
    <property type="match status" value="1"/>
</dbReference>
<evidence type="ECO:0000256" key="4">
    <source>
        <dbReference type="SAM" id="MobiDB-lite"/>
    </source>
</evidence>
<dbReference type="PANTHER" id="PTHR46648:SF2">
    <property type="entry name" value="HIT DOMAIN-CONTAINING PROTEIN"/>
    <property type="match status" value="1"/>
</dbReference>
<feature type="domain" description="HIT" evidence="5">
    <location>
        <begin position="61"/>
        <end position="169"/>
    </location>
</feature>
<dbReference type="InterPro" id="IPR019808">
    <property type="entry name" value="Histidine_triad_CS"/>
</dbReference>
<evidence type="ECO:0000259" key="5">
    <source>
        <dbReference type="PROSITE" id="PS51084"/>
    </source>
</evidence>
<feature type="region of interest" description="Disordered" evidence="4">
    <location>
        <begin position="1"/>
        <end position="28"/>
    </location>
</feature>